<organism evidence="2 3">
    <name type="scientific">Elasticomyces elasticus</name>
    <dbReference type="NCBI Taxonomy" id="574655"/>
    <lineage>
        <taxon>Eukaryota</taxon>
        <taxon>Fungi</taxon>
        <taxon>Dikarya</taxon>
        <taxon>Ascomycota</taxon>
        <taxon>Pezizomycotina</taxon>
        <taxon>Dothideomycetes</taxon>
        <taxon>Dothideomycetidae</taxon>
        <taxon>Mycosphaerellales</taxon>
        <taxon>Teratosphaeriaceae</taxon>
        <taxon>Elasticomyces</taxon>
    </lineage>
</organism>
<gene>
    <name evidence="2" type="ORF">LTR97_006784</name>
</gene>
<dbReference type="AlphaFoldDB" id="A0AAN7W5B0"/>
<name>A0AAN7W5B0_9PEZI</name>
<dbReference type="PANTHER" id="PTHR31956">
    <property type="entry name" value="NON-SPECIFIC PHOSPHOLIPASE C4-RELATED"/>
    <property type="match status" value="1"/>
</dbReference>
<dbReference type="Proteomes" id="UP001310594">
    <property type="component" value="Unassembled WGS sequence"/>
</dbReference>
<evidence type="ECO:0000256" key="1">
    <source>
        <dbReference type="ARBA" id="ARBA00022801"/>
    </source>
</evidence>
<keyword evidence="1" id="KW-0378">Hydrolase</keyword>
<dbReference type="GO" id="GO:0042578">
    <property type="term" value="F:phosphoric ester hydrolase activity"/>
    <property type="evidence" value="ECO:0007669"/>
    <property type="project" value="UniProtKB-ARBA"/>
</dbReference>
<evidence type="ECO:0008006" key="4">
    <source>
        <dbReference type="Google" id="ProtNLM"/>
    </source>
</evidence>
<protein>
    <recommendedName>
        <fullName evidence="4">Phospholipase C</fullName>
    </recommendedName>
</protein>
<dbReference type="PANTHER" id="PTHR31956:SF1">
    <property type="entry name" value="NON-SPECIFIC PHOSPHOLIPASE C1"/>
    <property type="match status" value="1"/>
</dbReference>
<reference evidence="2" key="1">
    <citation type="submission" date="2023-08" db="EMBL/GenBank/DDBJ databases">
        <title>Black Yeasts Isolated from many extreme environments.</title>
        <authorList>
            <person name="Coleine C."/>
            <person name="Stajich J.E."/>
            <person name="Selbmann L."/>
        </authorList>
    </citation>
    <scope>NUCLEOTIDE SEQUENCE</scope>
    <source>
        <strain evidence="2">CCFEE 5810</strain>
    </source>
</reference>
<dbReference type="Pfam" id="PF04185">
    <property type="entry name" value="Phosphoesterase"/>
    <property type="match status" value="1"/>
</dbReference>
<evidence type="ECO:0000313" key="2">
    <source>
        <dbReference type="EMBL" id="KAK5699135.1"/>
    </source>
</evidence>
<evidence type="ECO:0000313" key="3">
    <source>
        <dbReference type="Proteomes" id="UP001310594"/>
    </source>
</evidence>
<comment type="caution">
    <text evidence="2">The sequence shown here is derived from an EMBL/GenBank/DDBJ whole genome shotgun (WGS) entry which is preliminary data.</text>
</comment>
<dbReference type="InterPro" id="IPR017850">
    <property type="entry name" value="Alkaline_phosphatase_core_sf"/>
</dbReference>
<proteinExistence type="predicted"/>
<dbReference type="Gene3D" id="3.40.720.10">
    <property type="entry name" value="Alkaline Phosphatase, subunit A"/>
    <property type="match status" value="1"/>
</dbReference>
<dbReference type="EMBL" id="JAVRQU010000009">
    <property type="protein sequence ID" value="KAK5699135.1"/>
    <property type="molecule type" value="Genomic_DNA"/>
</dbReference>
<sequence>MIEGYSTCDIAHNVLGGMTIDNNETPGCEGADLNCYPLKWTTTPEHYEAAGVSWQLYQDTDNFDDNPLAWFEQYQTAANGSALQKKGMSYIGLEKFYEDAASGTLPQVSIIIGPAELSEHPPYTPRDGGWLQQKIVDTVTSSPLYNATALIVSFDESGGWGDHVVPYHSPNGTAGEWVEDPYGEFGYVYTGPGFRLPFYIVSPWTRGGNVYVENVDHNSQIMFVEKWLESKGYNVTTDEMTAWRRANMADLTKAFDFDHPDCSIPEALNATYPSTDKTGQWNGYAVCEATYNVTRPPVPYGRQTEANSLVTEQGFKAVRGQLTEGRYLTFEMNGYALTSSRGKLTASKATSKHNSKAQRFVIHQSGSKYAIVSAFDSTSISGPGSMRPGGYNAAATTFTISDLANGKGYAVKANNGQYLTVGARGVSYSHKPMGFKIYSVSYDN</sequence>
<dbReference type="InterPro" id="IPR007312">
    <property type="entry name" value="Phosphoesterase"/>
</dbReference>
<accession>A0AAN7W5B0</accession>